<accession>A0AAD9H1C9</accession>
<dbReference type="Proteomes" id="UP001232148">
    <property type="component" value="Unassembled WGS sequence"/>
</dbReference>
<evidence type="ECO:0000313" key="1">
    <source>
        <dbReference type="EMBL" id="KAK2020553.1"/>
    </source>
</evidence>
<gene>
    <name evidence="1" type="ORF">LX32DRAFT_647277</name>
</gene>
<organism evidence="1 2">
    <name type="scientific">Colletotrichum zoysiae</name>
    <dbReference type="NCBI Taxonomy" id="1216348"/>
    <lineage>
        <taxon>Eukaryota</taxon>
        <taxon>Fungi</taxon>
        <taxon>Dikarya</taxon>
        <taxon>Ascomycota</taxon>
        <taxon>Pezizomycotina</taxon>
        <taxon>Sordariomycetes</taxon>
        <taxon>Hypocreomycetidae</taxon>
        <taxon>Glomerellales</taxon>
        <taxon>Glomerellaceae</taxon>
        <taxon>Colletotrichum</taxon>
        <taxon>Colletotrichum graminicola species complex</taxon>
    </lineage>
</organism>
<dbReference type="EMBL" id="MU843219">
    <property type="protein sequence ID" value="KAK2020553.1"/>
    <property type="molecule type" value="Genomic_DNA"/>
</dbReference>
<name>A0AAD9H1C9_9PEZI</name>
<sequence>MPTLSSPSPFFHLFVLAPIIRYFVPKSTMVETEGEGSFLSWPEVFRLHQPASHLDIRTGKIVLPHVINRIDFFLLFFF</sequence>
<comment type="caution">
    <text evidence="1">The sequence shown here is derived from an EMBL/GenBank/DDBJ whole genome shotgun (WGS) entry which is preliminary data.</text>
</comment>
<evidence type="ECO:0000313" key="2">
    <source>
        <dbReference type="Proteomes" id="UP001232148"/>
    </source>
</evidence>
<protein>
    <submittedName>
        <fullName evidence="1">Uncharacterized protein</fullName>
    </submittedName>
</protein>
<reference evidence="1" key="1">
    <citation type="submission" date="2021-06" db="EMBL/GenBank/DDBJ databases">
        <title>Comparative genomics, transcriptomics and evolutionary studies reveal genomic signatures of adaptation to plant cell wall in hemibiotrophic fungi.</title>
        <authorList>
            <consortium name="DOE Joint Genome Institute"/>
            <person name="Baroncelli R."/>
            <person name="Diaz J.F."/>
            <person name="Benocci T."/>
            <person name="Peng M."/>
            <person name="Battaglia E."/>
            <person name="Haridas S."/>
            <person name="Andreopoulos W."/>
            <person name="Labutti K."/>
            <person name="Pangilinan J."/>
            <person name="Floch G.L."/>
            <person name="Makela M.R."/>
            <person name="Henrissat B."/>
            <person name="Grigoriev I.V."/>
            <person name="Crouch J.A."/>
            <person name="De Vries R.P."/>
            <person name="Sukno S.A."/>
            <person name="Thon M.R."/>
        </authorList>
    </citation>
    <scope>NUCLEOTIDE SEQUENCE</scope>
    <source>
        <strain evidence="1">MAFF235873</strain>
    </source>
</reference>
<dbReference type="AlphaFoldDB" id="A0AAD9H1C9"/>
<proteinExistence type="predicted"/>
<keyword evidence="2" id="KW-1185">Reference proteome</keyword>